<dbReference type="SMART" id="SM00471">
    <property type="entry name" value="HDc"/>
    <property type="match status" value="1"/>
</dbReference>
<evidence type="ECO:0000313" key="4">
    <source>
        <dbReference type="EMBL" id="PVE69747.1"/>
    </source>
</evidence>
<accession>A0A2T7WFS9</accession>
<dbReference type="InterPro" id="IPR004811">
    <property type="entry name" value="RelA/Spo_fam"/>
</dbReference>
<dbReference type="SUPFAM" id="SSF109604">
    <property type="entry name" value="HD-domain/PDEase-like"/>
    <property type="match status" value="1"/>
</dbReference>
<dbReference type="FunFam" id="1.10.3210.10:FF:000001">
    <property type="entry name" value="GTP pyrophosphokinase RelA"/>
    <property type="match status" value="1"/>
</dbReference>
<feature type="non-terminal residue" evidence="4">
    <location>
        <position position="395"/>
    </location>
</feature>
<protein>
    <submittedName>
        <fullName evidence="4">Bifunctional (P)ppGpp synthetase/guanosine-3',5'-bis(Diphosphate) 3'-pyrophosphohydrolase</fullName>
    </submittedName>
</protein>
<comment type="similarity">
    <text evidence="2">Belongs to the relA/spoT family.</text>
</comment>
<dbReference type="SMART" id="SM00954">
    <property type="entry name" value="RelA_SpoT"/>
    <property type="match status" value="1"/>
</dbReference>
<comment type="function">
    <text evidence="2">In eubacteria ppGpp (guanosine 3'-diphosphate 5'-diphosphate) is a mediator of the stringent response that coordinates a variety of cellular activities in response to changes in nutritional abundance.</text>
</comment>
<comment type="pathway">
    <text evidence="1">Purine metabolism.</text>
</comment>
<proteinExistence type="inferred from homology"/>
<dbReference type="SUPFAM" id="SSF81301">
    <property type="entry name" value="Nucleotidyltransferase"/>
    <property type="match status" value="1"/>
</dbReference>
<comment type="caution">
    <text evidence="4">The sequence shown here is derived from an EMBL/GenBank/DDBJ whole genome shotgun (WGS) entry which is preliminary data.</text>
</comment>
<dbReference type="RefSeq" id="WP_133177924.1">
    <property type="nucleotide sequence ID" value="NZ_QDFT01000026.1"/>
</dbReference>
<organism evidence="4 5">
    <name type="scientific">Microbacterium testaceum</name>
    <name type="common">Aureobacterium testaceum</name>
    <name type="synonym">Brevibacterium testaceum</name>
    <dbReference type="NCBI Taxonomy" id="2033"/>
    <lineage>
        <taxon>Bacteria</taxon>
        <taxon>Bacillati</taxon>
        <taxon>Actinomycetota</taxon>
        <taxon>Actinomycetes</taxon>
        <taxon>Micrococcales</taxon>
        <taxon>Microbacteriaceae</taxon>
        <taxon>Microbacterium</taxon>
    </lineage>
</organism>
<evidence type="ECO:0000259" key="3">
    <source>
        <dbReference type="PROSITE" id="PS51831"/>
    </source>
</evidence>
<evidence type="ECO:0000256" key="1">
    <source>
        <dbReference type="ARBA" id="ARBA00025704"/>
    </source>
</evidence>
<keyword evidence="4" id="KW-0378">Hydrolase</keyword>
<dbReference type="FunFam" id="3.30.460.10:FF:000001">
    <property type="entry name" value="GTP pyrophosphokinase RelA"/>
    <property type="match status" value="1"/>
</dbReference>
<evidence type="ECO:0000313" key="5">
    <source>
        <dbReference type="Proteomes" id="UP000244649"/>
    </source>
</evidence>
<dbReference type="Proteomes" id="UP000244649">
    <property type="component" value="Unassembled WGS sequence"/>
</dbReference>
<feature type="domain" description="HD" evidence="3">
    <location>
        <begin position="72"/>
        <end position="169"/>
    </location>
</feature>
<reference evidence="4 5" key="1">
    <citation type="submission" date="2018-04" db="EMBL/GenBank/DDBJ databases">
        <authorList>
            <person name="Go L.Y."/>
            <person name="Mitchell J.A."/>
        </authorList>
    </citation>
    <scope>NUCLEOTIDE SEQUENCE [LARGE SCALE GENOMIC DNA]</scope>
    <source>
        <strain evidence="4 5">TPD7010</strain>
    </source>
</reference>
<evidence type="ECO:0000256" key="2">
    <source>
        <dbReference type="RuleBase" id="RU003847"/>
    </source>
</evidence>
<sequence length="395" mass="44135">MTETASSAPPPSSLRRLVPRIFSRAARRDDVDKLLRTVRTHHPKGDLAIIERAYAVADKAHDGQKRQSGEPYITHPLAVAQILAELGLGPKAIAAALLHDTVEDTGYPLDELAADFGDEVAMLVDGVTKLDKVKYGDSAQAETVRKMIVAMSKDIRVLLIKLADRLHNARTWGFVPPHKAAKKATETLEIYAPLAHRLGIQAIKSELEDLSFAVMHPKLYAEIDSLVKQRTPQREQYVQNVIDAVDADLRELRVRGRVMGRPKQLYSVYQKMVVRGREFDDIYDLIGIRILVGTVRDCYAVLGAIHARWTPLPGRFKDYIATPKFNLYQSLHTTVIGPGGRTVEIQIRTNEMHQQAEFGVAAHWKYKERMAGGKADAKAVDADMAWIAHISDWQA</sequence>
<dbReference type="Gene3D" id="1.10.3210.10">
    <property type="entry name" value="Hypothetical protein af1432"/>
    <property type="match status" value="1"/>
</dbReference>
<dbReference type="InterPro" id="IPR007685">
    <property type="entry name" value="RelA_SpoT"/>
</dbReference>
<dbReference type="AlphaFoldDB" id="A0A2T7WFS9"/>
<dbReference type="Pfam" id="PF13328">
    <property type="entry name" value="HD_4"/>
    <property type="match status" value="1"/>
</dbReference>
<gene>
    <name evidence="4" type="ORF">DC432_11055</name>
</gene>
<dbReference type="PANTHER" id="PTHR21262:SF31">
    <property type="entry name" value="GTP PYROPHOSPHOKINASE"/>
    <property type="match status" value="1"/>
</dbReference>
<dbReference type="Pfam" id="PF04607">
    <property type="entry name" value="RelA_SpoT"/>
    <property type="match status" value="1"/>
</dbReference>
<dbReference type="InterPro" id="IPR006674">
    <property type="entry name" value="HD_domain"/>
</dbReference>
<dbReference type="CDD" id="cd05399">
    <property type="entry name" value="NT_Rel-Spo_like"/>
    <property type="match status" value="1"/>
</dbReference>
<dbReference type="PROSITE" id="PS51831">
    <property type="entry name" value="HD"/>
    <property type="match status" value="1"/>
</dbReference>
<dbReference type="PANTHER" id="PTHR21262">
    <property type="entry name" value="GUANOSINE-3',5'-BIS DIPHOSPHATE 3'-PYROPHOSPHOHYDROLASE"/>
    <property type="match status" value="1"/>
</dbReference>
<dbReference type="GO" id="GO:0005886">
    <property type="term" value="C:plasma membrane"/>
    <property type="evidence" value="ECO:0007669"/>
    <property type="project" value="TreeGrafter"/>
</dbReference>
<dbReference type="GO" id="GO:0016787">
    <property type="term" value="F:hydrolase activity"/>
    <property type="evidence" value="ECO:0007669"/>
    <property type="project" value="UniProtKB-KW"/>
</dbReference>
<dbReference type="EMBL" id="QDFT01000026">
    <property type="protein sequence ID" value="PVE69747.1"/>
    <property type="molecule type" value="Genomic_DNA"/>
</dbReference>
<dbReference type="NCBIfam" id="TIGR00691">
    <property type="entry name" value="spoT_relA"/>
    <property type="match status" value="1"/>
</dbReference>
<dbReference type="GO" id="GO:0015969">
    <property type="term" value="P:guanosine tetraphosphate metabolic process"/>
    <property type="evidence" value="ECO:0007669"/>
    <property type="project" value="InterPro"/>
</dbReference>
<dbReference type="Gene3D" id="3.30.460.10">
    <property type="entry name" value="Beta Polymerase, domain 2"/>
    <property type="match status" value="1"/>
</dbReference>
<dbReference type="InterPro" id="IPR003607">
    <property type="entry name" value="HD/PDEase_dom"/>
</dbReference>
<name>A0A2T7WFS9_MICTE</name>
<dbReference type="InterPro" id="IPR043519">
    <property type="entry name" value="NT_sf"/>
</dbReference>
<dbReference type="CDD" id="cd00077">
    <property type="entry name" value="HDc"/>
    <property type="match status" value="1"/>
</dbReference>